<feature type="region of interest" description="Disordered" evidence="1">
    <location>
        <begin position="44"/>
        <end position="70"/>
    </location>
</feature>
<keyword evidence="3" id="KW-1185">Reference proteome</keyword>
<evidence type="ECO:0000313" key="2">
    <source>
        <dbReference type="EMBL" id="ORY80537.1"/>
    </source>
</evidence>
<gene>
    <name evidence="2" type="ORF">LY90DRAFT_500310</name>
</gene>
<organism evidence="2 3">
    <name type="scientific">Neocallimastix californiae</name>
    <dbReference type="NCBI Taxonomy" id="1754190"/>
    <lineage>
        <taxon>Eukaryota</taxon>
        <taxon>Fungi</taxon>
        <taxon>Fungi incertae sedis</taxon>
        <taxon>Chytridiomycota</taxon>
        <taxon>Chytridiomycota incertae sedis</taxon>
        <taxon>Neocallimastigomycetes</taxon>
        <taxon>Neocallimastigales</taxon>
        <taxon>Neocallimastigaceae</taxon>
        <taxon>Neocallimastix</taxon>
    </lineage>
</organism>
<comment type="caution">
    <text evidence="2">The sequence shown here is derived from an EMBL/GenBank/DDBJ whole genome shotgun (WGS) entry which is preliminary data.</text>
</comment>
<protein>
    <submittedName>
        <fullName evidence="2">Uncharacterized protein</fullName>
    </submittedName>
</protein>
<evidence type="ECO:0000256" key="1">
    <source>
        <dbReference type="SAM" id="MobiDB-lite"/>
    </source>
</evidence>
<sequence>MEATLKEFERLTMNIADFEGEKMKMNKLNKEQKEEIETLRKKLQEASVDNLGNKTPPNSSARSKEQSMRNEFRKMLQEVREDYQKQLKEGNDRNDELDQVIKQMKREKDMMAYHTCNIGTQTSIY</sequence>
<feature type="compositionally biased region" description="Polar residues" evidence="1">
    <location>
        <begin position="50"/>
        <end position="61"/>
    </location>
</feature>
<dbReference type="OrthoDB" id="5569911at2759"/>
<reference evidence="2 3" key="1">
    <citation type="submission" date="2016-08" db="EMBL/GenBank/DDBJ databases">
        <title>A Parts List for Fungal Cellulosomes Revealed by Comparative Genomics.</title>
        <authorList>
            <consortium name="DOE Joint Genome Institute"/>
            <person name="Haitjema C.H."/>
            <person name="Gilmore S.P."/>
            <person name="Henske J.K."/>
            <person name="Solomon K.V."/>
            <person name="De Groot R."/>
            <person name="Kuo A."/>
            <person name="Mondo S.J."/>
            <person name="Salamov A.A."/>
            <person name="Labutti K."/>
            <person name="Zhao Z."/>
            <person name="Chiniquy J."/>
            <person name="Barry K."/>
            <person name="Brewer H.M."/>
            <person name="Purvine S.O."/>
            <person name="Wright A.T."/>
            <person name="Boxma B."/>
            <person name="Van Alen T."/>
            <person name="Hackstein J.H."/>
            <person name="Baker S.E."/>
            <person name="Grigoriev I.V."/>
            <person name="O'Malley M.A."/>
        </authorList>
    </citation>
    <scope>NUCLEOTIDE SEQUENCE [LARGE SCALE GENOMIC DNA]</scope>
    <source>
        <strain evidence="2 3">G1</strain>
    </source>
</reference>
<dbReference type="Proteomes" id="UP000193920">
    <property type="component" value="Unassembled WGS sequence"/>
</dbReference>
<proteinExistence type="predicted"/>
<dbReference type="EMBL" id="MCOG01000012">
    <property type="protein sequence ID" value="ORY80537.1"/>
    <property type="molecule type" value="Genomic_DNA"/>
</dbReference>
<name>A0A1Y2FA89_9FUNG</name>
<evidence type="ECO:0000313" key="3">
    <source>
        <dbReference type="Proteomes" id="UP000193920"/>
    </source>
</evidence>
<accession>A0A1Y2FA89</accession>
<dbReference type="AlphaFoldDB" id="A0A1Y2FA89"/>